<proteinExistence type="predicted"/>
<protein>
    <submittedName>
        <fullName evidence="1">Uncharacterized protein</fullName>
    </submittedName>
</protein>
<reference evidence="1 2" key="1">
    <citation type="submission" date="2018-06" db="EMBL/GenBank/DDBJ databases">
        <title>Freshwater and sediment microbial communities from various areas in North America, analyzing microbe dynamics in response to fracking.</title>
        <authorList>
            <person name="Lamendella R."/>
        </authorList>
    </citation>
    <scope>NUCLEOTIDE SEQUENCE [LARGE SCALE GENOMIC DNA]</scope>
    <source>
        <strain evidence="1 2">99A</strain>
    </source>
</reference>
<dbReference type="AlphaFoldDB" id="A0A329EB95"/>
<comment type="caution">
    <text evidence="1">The sequence shown here is derived from an EMBL/GenBank/DDBJ whole genome shotgun (WGS) entry which is preliminary data.</text>
</comment>
<dbReference type="EMBL" id="QLTR01000011">
    <property type="protein sequence ID" value="RAS63549.1"/>
    <property type="molecule type" value="Genomic_DNA"/>
</dbReference>
<evidence type="ECO:0000313" key="1">
    <source>
        <dbReference type="EMBL" id="RAS63549.1"/>
    </source>
</evidence>
<accession>A0A329EB95</accession>
<organism evidence="1 2">
    <name type="scientific">Vibrio diazotrophicus</name>
    <dbReference type="NCBI Taxonomy" id="685"/>
    <lineage>
        <taxon>Bacteria</taxon>
        <taxon>Pseudomonadati</taxon>
        <taxon>Pseudomonadota</taxon>
        <taxon>Gammaproteobacteria</taxon>
        <taxon>Vibrionales</taxon>
        <taxon>Vibrionaceae</taxon>
        <taxon>Vibrio</taxon>
    </lineage>
</organism>
<name>A0A329EB95_VIBDI</name>
<gene>
    <name evidence="1" type="ORF">DET48_11198</name>
</gene>
<sequence>MDIIFAIGLLLIMSWWTKVFLNHMKFTPKAKIKDKKIDSQ</sequence>
<dbReference type="Proteomes" id="UP000248729">
    <property type="component" value="Unassembled WGS sequence"/>
</dbReference>
<evidence type="ECO:0000313" key="2">
    <source>
        <dbReference type="Proteomes" id="UP000248729"/>
    </source>
</evidence>